<comment type="caution">
    <text evidence="1">The sequence shown here is derived from an EMBL/GenBank/DDBJ whole genome shotgun (WGS) entry which is preliminary data.</text>
</comment>
<dbReference type="OrthoDB" id="4526194at2759"/>
<keyword evidence="2" id="KW-1185">Reference proteome</keyword>
<name>A0A0F4YLT5_RASE3</name>
<proteinExistence type="predicted"/>
<evidence type="ECO:0000313" key="1">
    <source>
        <dbReference type="EMBL" id="KKA19174.1"/>
    </source>
</evidence>
<protein>
    <submittedName>
        <fullName evidence="1">Uncharacterized protein</fullName>
    </submittedName>
</protein>
<dbReference type="EMBL" id="LASV01000375">
    <property type="protein sequence ID" value="KKA19174.1"/>
    <property type="molecule type" value="Genomic_DNA"/>
</dbReference>
<accession>A0A0F4YLT5</accession>
<reference evidence="1 2" key="1">
    <citation type="submission" date="2015-04" db="EMBL/GenBank/DDBJ databases">
        <authorList>
            <person name="Heijne W.H."/>
            <person name="Fedorova N.D."/>
            <person name="Nierman W.C."/>
            <person name="Vollebregt A.W."/>
            <person name="Zhao Z."/>
            <person name="Wu L."/>
            <person name="Kumar M."/>
            <person name="Stam H."/>
            <person name="van den Berg M.A."/>
            <person name="Pel H.J."/>
        </authorList>
    </citation>
    <scope>NUCLEOTIDE SEQUENCE [LARGE SCALE GENOMIC DNA]</scope>
    <source>
        <strain evidence="1 2">CBS 393.64</strain>
    </source>
</reference>
<evidence type="ECO:0000313" key="2">
    <source>
        <dbReference type="Proteomes" id="UP000053958"/>
    </source>
</evidence>
<organism evidence="1 2">
    <name type="scientific">Rasamsonia emersonii (strain ATCC 16479 / CBS 393.64 / IMI 116815)</name>
    <dbReference type="NCBI Taxonomy" id="1408163"/>
    <lineage>
        <taxon>Eukaryota</taxon>
        <taxon>Fungi</taxon>
        <taxon>Dikarya</taxon>
        <taxon>Ascomycota</taxon>
        <taxon>Pezizomycotina</taxon>
        <taxon>Eurotiomycetes</taxon>
        <taxon>Eurotiomycetidae</taxon>
        <taxon>Eurotiales</taxon>
        <taxon>Trichocomaceae</taxon>
        <taxon>Rasamsonia</taxon>
    </lineage>
</organism>
<dbReference type="GeneID" id="25319146"/>
<sequence length="310" mass="33835">MSRDIFADFRAKIQRVIDYSDRDVVLTALTDLSEGRDASVAGAIIDALLGLGQQQPGSPLNLNSDYQDAMEKLLRWGMQNFIVDPSTNAMQLWSVMSLLDGPRGYNQRLFARGTFLSSGIRVELGEGGLLILSPPPPGIIITAIDQQPVQPFDINLPYVVDYLHREIEARVVIATFCRFGWENFGPFVHGQSISLMNEESKGSFAVFLSPEDEENESYALTAYHVLPFMSTGERRVITPDPSPADMFTGSEGITSAVDAMAGAICYKDGASTGCTSGRIGETEAMMFWNGITADAITEAQIQGGSTRQTR</sequence>
<dbReference type="RefSeq" id="XP_013325786.1">
    <property type="nucleotide sequence ID" value="XM_013470332.1"/>
</dbReference>
<dbReference type="AlphaFoldDB" id="A0A0F4YLT5"/>
<dbReference type="Proteomes" id="UP000053958">
    <property type="component" value="Unassembled WGS sequence"/>
</dbReference>
<gene>
    <name evidence="1" type="ORF">T310_6864</name>
</gene>